<comment type="similarity">
    <text evidence="1">Belongs to the pseudouridine synthase RluA family.</text>
</comment>
<reference evidence="6" key="1">
    <citation type="journal article" date="2017" name="Genome Biol. Evol.">
        <title>Comparative Genomic Analysis Identifies a Campylobacter Clade Deficient in Selenium Metabolism.</title>
        <authorList>
            <person name="Miller W.G."/>
            <person name="Yee E."/>
            <person name="Lopes B.S."/>
            <person name="Chapman M.H."/>
            <person name="Huynh S."/>
            <person name="Bono J.L."/>
            <person name="Parker C.T."/>
            <person name="Strachan N.J.C."/>
            <person name="Forbes K.J."/>
        </authorList>
    </citation>
    <scope>NUCLEOTIDE SEQUENCE [LARGE SCALE GENOMIC DNA]</scope>
    <source>
        <strain evidence="6">NCTC 13004</strain>
    </source>
</reference>
<evidence type="ECO:0000259" key="4">
    <source>
        <dbReference type="Pfam" id="PF00849"/>
    </source>
</evidence>
<name>A0A1X9SQ13_9BACT</name>
<dbReference type="GO" id="GO:0140098">
    <property type="term" value="F:catalytic activity, acting on RNA"/>
    <property type="evidence" value="ECO:0007669"/>
    <property type="project" value="UniProtKB-ARBA"/>
</dbReference>
<dbReference type="GO" id="GO:0000455">
    <property type="term" value="P:enzyme-directed rRNA pseudouridine synthesis"/>
    <property type="evidence" value="ECO:0007669"/>
    <property type="project" value="TreeGrafter"/>
</dbReference>
<dbReference type="InterPro" id="IPR006145">
    <property type="entry name" value="PsdUridine_synth_RsuA/RluA"/>
</dbReference>
<dbReference type="Pfam" id="PF00849">
    <property type="entry name" value="PseudoU_synth_2"/>
    <property type="match status" value="1"/>
</dbReference>
<feature type="domain" description="Pseudouridine synthase RsuA/RluA-like" evidence="4">
    <location>
        <begin position="80"/>
        <end position="250"/>
    </location>
</feature>
<reference evidence="6" key="2">
    <citation type="journal article" date="2017" name="Genome Biol. Evol.">
        <title>Comparative genomic analysis identifies a Campylobacter clade deficient in selenium metabolism.</title>
        <authorList>
            <person name="Miller W.G."/>
            <person name="Yee E."/>
            <person name="Lopes B.S."/>
            <person name="Chapman M.H."/>
            <person name="Huynh S."/>
            <person name="Bono J.L."/>
            <person name="Parker C.T."/>
            <person name="Strachan N.J.C."/>
            <person name="Forbes K.J."/>
        </authorList>
    </citation>
    <scope>NUCLEOTIDE SEQUENCE [LARGE SCALE GENOMIC DNA]</scope>
    <source>
        <strain evidence="6">NCTC 13004</strain>
    </source>
</reference>
<dbReference type="InterPro" id="IPR020103">
    <property type="entry name" value="PsdUridine_synth_cat_dom_sf"/>
</dbReference>
<dbReference type="GO" id="GO:0003723">
    <property type="term" value="F:RNA binding"/>
    <property type="evidence" value="ECO:0007669"/>
    <property type="project" value="InterPro"/>
</dbReference>
<protein>
    <recommendedName>
        <fullName evidence="2">RNA pseudouridylate synthase</fullName>
    </recommendedName>
    <alternativeName>
        <fullName evidence="3">RNA-uridine isomerase</fullName>
    </alternativeName>
</protein>
<dbReference type="GeneID" id="46922096"/>
<dbReference type="InterPro" id="IPR006224">
    <property type="entry name" value="PsdUridine_synth_RluA-like_CS"/>
</dbReference>
<evidence type="ECO:0000256" key="3">
    <source>
        <dbReference type="ARBA" id="ARBA00033164"/>
    </source>
</evidence>
<dbReference type="Proteomes" id="UP000202031">
    <property type="component" value="Chromosome"/>
</dbReference>
<proteinExistence type="inferred from homology"/>
<evidence type="ECO:0000256" key="2">
    <source>
        <dbReference type="ARBA" id="ARBA00031870"/>
    </source>
</evidence>
<dbReference type="CDD" id="cd02869">
    <property type="entry name" value="PseudoU_synth_RluA_like"/>
    <property type="match status" value="1"/>
</dbReference>
<dbReference type="PANTHER" id="PTHR21600:SF87">
    <property type="entry name" value="RNA PSEUDOURIDYLATE SYNTHASE DOMAIN-CONTAINING PROTEIN 1"/>
    <property type="match status" value="1"/>
</dbReference>
<dbReference type="KEGG" id="clx:CLAN_1636"/>
<dbReference type="GO" id="GO:0009982">
    <property type="term" value="F:pseudouridine synthase activity"/>
    <property type="evidence" value="ECO:0007669"/>
    <property type="project" value="InterPro"/>
</dbReference>
<dbReference type="Gene3D" id="3.30.2350.10">
    <property type="entry name" value="Pseudouridine synthase"/>
    <property type="match status" value="1"/>
</dbReference>
<dbReference type="SUPFAM" id="SSF55120">
    <property type="entry name" value="Pseudouridine synthase"/>
    <property type="match status" value="1"/>
</dbReference>
<evidence type="ECO:0000313" key="5">
    <source>
        <dbReference type="EMBL" id="ARQ98343.1"/>
    </source>
</evidence>
<dbReference type="AlphaFoldDB" id="A0A1X9SQ13"/>
<dbReference type="RefSeq" id="WP_100591024.1">
    <property type="nucleotide sequence ID" value="NZ_CP015578.1"/>
</dbReference>
<dbReference type="PROSITE" id="PS01129">
    <property type="entry name" value="PSI_RLU"/>
    <property type="match status" value="1"/>
</dbReference>
<evidence type="ECO:0000313" key="6">
    <source>
        <dbReference type="Proteomes" id="UP000202031"/>
    </source>
</evidence>
<evidence type="ECO:0000256" key="1">
    <source>
        <dbReference type="ARBA" id="ARBA00010876"/>
    </source>
</evidence>
<sequence length="320" mass="36792">MSYEKMKIGKFYGQKIYQILISQGYCMKEAQKLCDNGRIIDNFGSVLKKNSVANGDIFLIDYKCEPKGLKPIFECKEFGVFDKPSGVLTHPNGRHCSYSLCDEIWSLWGKKACVAHRLDRETSGVILVSKSQETAIELKKMFENREIFKSYLAIVSGKIEVGEFYKFRAENYTDFVGKFGFLDSLDWLVIDKAMDITNDYDDIKTRMRICESGKRAVTLFRLISYEAKSDTSLIECVPLTGRQHQIRLHMFYVKHKILGDPIYGLERGDIERILDGKMSENERINLTGASRLMLHSNRLKFSYNGAEFDISSKMEFGLNL</sequence>
<dbReference type="InterPro" id="IPR050188">
    <property type="entry name" value="RluA_PseudoU_synthase"/>
</dbReference>
<accession>A0A1X9SQ13</accession>
<keyword evidence="5" id="KW-0413">Isomerase</keyword>
<gene>
    <name evidence="5" type="ORF">CLAN_1636</name>
</gene>
<dbReference type="PANTHER" id="PTHR21600">
    <property type="entry name" value="MITOCHONDRIAL RNA PSEUDOURIDINE SYNTHASE"/>
    <property type="match status" value="1"/>
</dbReference>
<organism evidence="5 6">
    <name type="scientific">Campylobacter lanienae NCTC 13004</name>
    <dbReference type="NCBI Taxonomy" id="1031753"/>
    <lineage>
        <taxon>Bacteria</taxon>
        <taxon>Pseudomonadati</taxon>
        <taxon>Campylobacterota</taxon>
        <taxon>Epsilonproteobacteria</taxon>
        <taxon>Campylobacterales</taxon>
        <taxon>Campylobacteraceae</taxon>
        <taxon>Campylobacter</taxon>
    </lineage>
</organism>
<dbReference type="EMBL" id="CP015578">
    <property type="protein sequence ID" value="ARQ98343.1"/>
    <property type="molecule type" value="Genomic_DNA"/>
</dbReference>